<feature type="transmembrane region" description="Helical" evidence="1">
    <location>
        <begin position="402"/>
        <end position="424"/>
    </location>
</feature>
<reference evidence="2 3" key="1">
    <citation type="journal article" date="2019" name="Commun. Biol.">
        <title>The bagworm genome reveals a unique fibroin gene that provides high tensile strength.</title>
        <authorList>
            <person name="Kono N."/>
            <person name="Nakamura H."/>
            <person name="Ohtoshi R."/>
            <person name="Tomita M."/>
            <person name="Numata K."/>
            <person name="Arakawa K."/>
        </authorList>
    </citation>
    <scope>NUCLEOTIDE SEQUENCE [LARGE SCALE GENOMIC DNA]</scope>
</reference>
<dbReference type="OrthoDB" id="6380398at2759"/>
<evidence type="ECO:0000313" key="2">
    <source>
        <dbReference type="EMBL" id="GBO99713.1"/>
    </source>
</evidence>
<accession>A0A4C1SCF4</accession>
<evidence type="ECO:0008006" key="4">
    <source>
        <dbReference type="Google" id="ProtNLM"/>
    </source>
</evidence>
<dbReference type="EMBL" id="BGZK01000003">
    <property type="protein sequence ID" value="GBO99713.1"/>
    <property type="molecule type" value="Genomic_DNA"/>
</dbReference>
<dbReference type="AlphaFoldDB" id="A0A4C1SCF4"/>
<keyword evidence="3" id="KW-1185">Reference proteome</keyword>
<comment type="caution">
    <text evidence="2">The sequence shown here is derived from an EMBL/GenBank/DDBJ whole genome shotgun (WGS) entry which is preliminary data.</text>
</comment>
<keyword evidence="1" id="KW-0472">Membrane</keyword>
<proteinExistence type="predicted"/>
<evidence type="ECO:0000313" key="3">
    <source>
        <dbReference type="Proteomes" id="UP000299102"/>
    </source>
</evidence>
<dbReference type="InterPro" id="IPR036179">
    <property type="entry name" value="Ig-like_dom_sf"/>
</dbReference>
<keyword evidence="1" id="KW-0812">Transmembrane</keyword>
<evidence type="ECO:0000256" key="1">
    <source>
        <dbReference type="SAM" id="Phobius"/>
    </source>
</evidence>
<gene>
    <name evidence="2" type="ORF">EVAR_805_1</name>
</gene>
<keyword evidence="1" id="KW-1133">Transmembrane helix</keyword>
<dbReference type="STRING" id="151549.A0A4C1SCF4"/>
<dbReference type="Gene3D" id="2.60.40.10">
    <property type="entry name" value="Immunoglobulins"/>
    <property type="match status" value="1"/>
</dbReference>
<organism evidence="2 3">
    <name type="scientific">Eumeta variegata</name>
    <name type="common">Bagworm moth</name>
    <name type="synonym">Eumeta japonica</name>
    <dbReference type="NCBI Taxonomy" id="151549"/>
    <lineage>
        <taxon>Eukaryota</taxon>
        <taxon>Metazoa</taxon>
        <taxon>Ecdysozoa</taxon>
        <taxon>Arthropoda</taxon>
        <taxon>Hexapoda</taxon>
        <taxon>Insecta</taxon>
        <taxon>Pterygota</taxon>
        <taxon>Neoptera</taxon>
        <taxon>Endopterygota</taxon>
        <taxon>Lepidoptera</taxon>
        <taxon>Glossata</taxon>
        <taxon>Ditrysia</taxon>
        <taxon>Tineoidea</taxon>
        <taxon>Psychidae</taxon>
        <taxon>Oiketicinae</taxon>
        <taxon>Eumeta</taxon>
    </lineage>
</organism>
<dbReference type="InterPro" id="IPR013783">
    <property type="entry name" value="Ig-like_fold"/>
</dbReference>
<sequence length="470" mass="52064">MEVGPENAVYCRLENPNGVVFFDGFGRCKLNLDRVNALHNGQWWMMVGLPEKVRVEMFLLQIEVVQKELKSQVQMSVAMSKDDPSLTVSCSVETSSAPRVCKFRDPQGQILIAQEGVGEGRYTFQGTGVSTNGTDKHVMDCGLRISSPTTDDLGIWRCAIETESDVYYGFHLVICPWLVVSGSLPPSVVTEPTLASRTTVLSAMAGDDTQMMCTIPAGIRYCYFRSNNGTVFTVLPSESNAGFDYVGNGFEAGECGIRLKHISVSDFGRWTCHVGVTVDGVLTELSTFIMVSVQELFVANLFRSTNGELGVFAMVNAGAADLEYCRFVRGDGRGFTNEVLPYGYEFNDVLHQQRCELRILRPTAVDFQSWTVAVKIRGQQNELLVNTRDLINTCSSSYSTFFVIRLTLLCICMALLCLSLGLLFSSEEKRRWTYVRITAVRDSVRRSFSFRKPPPVVPPADTNATTSQAA</sequence>
<dbReference type="SUPFAM" id="SSF48726">
    <property type="entry name" value="Immunoglobulin"/>
    <property type="match status" value="1"/>
</dbReference>
<name>A0A4C1SCF4_EUMVA</name>
<protein>
    <recommendedName>
        <fullName evidence="4">Ig-like domain-containing protein</fullName>
    </recommendedName>
</protein>
<dbReference type="Proteomes" id="UP000299102">
    <property type="component" value="Unassembled WGS sequence"/>
</dbReference>